<proteinExistence type="predicted"/>
<evidence type="ECO:0000313" key="3">
    <source>
        <dbReference type="Proteomes" id="UP000264541"/>
    </source>
</evidence>
<dbReference type="Proteomes" id="UP000264541">
    <property type="component" value="Unassembled WGS sequence"/>
</dbReference>
<gene>
    <name evidence="2" type="ORF">D0469_16160</name>
</gene>
<keyword evidence="3" id="KW-1185">Reference proteome</keyword>
<name>A0A372LKZ4_9BACI</name>
<reference evidence="2 3" key="1">
    <citation type="submission" date="2018-08" db="EMBL/GenBank/DDBJ databases">
        <title>Bacillus chawlae sp. nov., Bacillus glennii sp. nov., and Bacillus saganii sp. nov. Isolated from the Vehicle Assembly Building at Kennedy Space Center where the Viking Spacecraft were Assembled.</title>
        <authorList>
            <person name="Seuylemezian A."/>
            <person name="Vaishampayan P."/>
        </authorList>
    </citation>
    <scope>NUCLEOTIDE SEQUENCE [LARGE SCALE GENOMIC DNA]</scope>
    <source>
        <strain evidence="2 3">V47-23a</strain>
    </source>
</reference>
<comment type="caution">
    <text evidence="2">The sequence shown here is derived from an EMBL/GenBank/DDBJ whole genome shotgun (WGS) entry which is preliminary data.</text>
</comment>
<dbReference type="AlphaFoldDB" id="A0A372LKZ4"/>
<sequence>MPCISFVRCFFKEPIQCPAGKRVKGDPTGTSSEDAPEPPAESEYMERKSTGKFNRASFLRNSYGFLCLLTLIKGIGKELAVY</sequence>
<evidence type="ECO:0000313" key="2">
    <source>
        <dbReference type="EMBL" id="RFU66979.1"/>
    </source>
</evidence>
<protein>
    <submittedName>
        <fullName evidence="2">Uncharacterized protein</fullName>
    </submittedName>
</protein>
<dbReference type="EMBL" id="QVTE01000047">
    <property type="protein sequence ID" value="RFU66979.1"/>
    <property type="molecule type" value="Genomic_DNA"/>
</dbReference>
<accession>A0A372LKZ4</accession>
<feature type="region of interest" description="Disordered" evidence="1">
    <location>
        <begin position="19"/>
        <end position="46"/>
    </location>
</feature>
<organism evidence="2 3">
    <name type="scientific">Peribacillus saganii</name>
    <dbReference type="NCBI Taxonomy" id="2303992"/>
    <lineage>
        <taxon>Bacteria</taxon>
        <taxon>Bacillati</taxon>
        <taxon>Bacillota</taxon>
        <taxon>Bacilli</taxon>
        <taxon>Bacillales</taxon>
        <taxon>Bacillaceae</taxon>
        <taxon>Peribacillus</taxon>
    </lineage>
</organism>
<evidence type="ECO:0000256" key="1">
    <source>
        <dbReference type="SAM" id="MobiDB-lite"/>
    </source>
</evidence>